<evidence type="ECO:0000256" key="3">
    <source>
        <dbReference type="PIRSR" id="PIRSR000097-3"/>
    </source>
</evidence>
<evidence type="ECO:0000313" key="5">
    <source>
        <dbReference type="EMBL" id="VDD92507.1"/>
    </source>
</evidence>
<dbReference type="InterPro" id="IPR036812">
    <property type="entry name" value="NAD(P)_OxRdtase_dom_sf"/>
</dbReference>
<dbReference type="Pfam" id="PF00248">
    <property type="entry name" value="Aldo_ket_red"/>
    <property type="match status" value="1"/>
</dbReference>
<proteinExistence type="predicted"/>
<dbReference type="Gene3D" id="3.20.20.100">
    <property type="entry name" value="NADP-dependent oxidoreductase domain"/>
    <property type="match status" value="1"/>
</dbReference>
<protein>
    <submittedName>
        <fullName evidence="7">Aldo_ket_red domain-containing protein</fullName>
    </submittedName>
</protein>
<dbReference type="GO" id="GO:0016491">
    <property type="term" value="F:oxidoreductase activity"/>
    <property type="evidence" value="ECO:0007669"/>
    <property type="project" value="InterPro"/>
</dbReference>
<evidence type="ECO:0000313" key="7">
    <source>
        <dbReference type="WBParaSite" id="EVEC_0000777401-mRNA-1"/>
    </source>
</evidence>
<dbReference type="InterPro" id="IPR023210">
    <property type="entry name" value="NADP_OxRdtase_dom"/>
</dbReference>
<dbReference type="PANTHER" id="PTHR11732">
    <property type="entry name" value="ALDO/KETO REDUCTASE"/>
    <property type="match status" value="1"/>
</dbReference>
<dbReference type="InterPro" id="IPR018170">
    <property type="entry name" value="Aldo/ket_reductase_CS"/>
</dbReference>
<dbReference type="PRINTS" id="PR00069">
    <property type="entry name" value="ALDKETRDTASE"/>
</dbReference>
<evidence type="ECO:0000259" key="4">
    <source>
        <dbReference type="Pfam" id="PF00248"/>
    </source>
</evidence>
<evidence type="ECO:0000256" key="2">
    <source>
        <dbReference type="PIRSR" id="PIRSR000097-2"/>
    </source>
</evidence>
<dbReference type="Proteomes" id="UP000274131">
    <property type="component" value="Unassembled WGS sequence"/>
</dbReference>
<organism evidence="7">
    <name type="scientific">Enterobius vermicularis</name>
    <name type="common">Human pinworm</name>
    <dbReference type="NCBI Taxonomy" id="51028"/>
    <lineage>
        <taxon>Eukaryota</taxon>
        <taxon>Metazoa</taxon>
        <taxon>Ecdysozoa</taxon>
        <taxon>Nematoda</taxon>
        <taxon>Chromadorea</taxon>
        <taxon>Rhabditida</taxon>
        <taxon>Spirurina</taxon>
        <taxon>Oxyuridomorpha</taxon>
        <taxon>Oxyuroidea</taxon>
        <taxon>Oxyuridae</taxon>
        <taxon>Enterobius</taxon>
    </lineage>
</organism>
<feature type="site" description="Lowers pKa of active site Tyr" evidence="3">
    <location>
        <position position="81"/>
    </location>
</feature>
<reference evidence="7" key="1">
    <citation type="submission" date="2017-02" db="UniProtKB">
        <authorList>
            <consortium name="WormBaseParasite"/>
        </authorList>
    </citation>
    <scope>IDENTIFICATION</scope>
</reference>
<name>A0A0N4VB72_ENTVE</name>
<feature type="active site" description="Proton donor" evidence="1">
    <location>
        <position position="52"/>
    </location>
</feature>
<dbReference type="SUPFAM" id="SSF51430">
    <property type="entry name" value="NAD(P)-linked oxidoreductase"/>
    <property type="match status" value="1"/>
</dbReference>
<accession>A0A0N4VB72</accession>
<dbReference type="PROSITE" id="PS00062">
    <property type="entry name" value="ALDOKETO_REDUCTASE_2"/>
    <property type="match status" value="1"/>
</dbReference>
<feature type="domain" description="NADP-dependent oxidoreductase" evidence="4">
    <location>
        <begin position="19"/>
        <end position="288"/>
    </location>
</feature>
<gene>
    <name evidence="5" type="ORF">EVEC_LOCUS7258</name>
</gene>
<keyword evidence="6" id="KW-1185">Reference proteome</keyword>
<reference evidence="5 6" key="2">
    <citation type="submission" date="2018-10" db="EMBL/GenBank/DDBJ databases">
        <authorList>
            <consortium name="Pathogen Informatics"/>
        </authorList>
    </citation>
    <scope>NUCLEOTIDE SEQUENCE [LARGE SCALE GENOMIC DNA]</scope>
</reference>
<dbReference type="EMBL" id="UXUI01008843">
    <property type="protein sequence ID" value="VDD92507.1"/>
    <property type="molecule type" value="Genomic_DNA"/>
</dbReference>
<dbReference type="STRING" id="51028.A0A0N4VB72"/>
<dbReference type="PROSITE" id="PS00063">
    <property type="entry name" value="ALDOKETO_REDUCTASE_3"/>
    <property type="match status" value="1"/>
</dbReference>
<dbReference type="PIRSF" id="PIRSF000097">
    <property type="entry name" value="AKR"/>
    <property type="match status" value="1"/>
</dbReference>
<sequence length="312" mass="35578">MVVRGPTLKLATGDEMPALGLGTWLSKPNEVANAVKHALDCGYRLIDTAEAYGNESEIGDALQEYFESGKLKRSDVFITTKCFCTHFQTEQMNAAIQNSLKKLKLDYVDLYLLHAPAELKEDNTHPEQPMSVEKIWQNFENVYKKGYARAIGVSNFTVSQMERILKIATVGIHNLQVECSLYFPQFELAEFCKKHNITLTAYSPLGSPGRFSVTELEWTQTPSPLEDALAKKLADKYHKTPAQILIRYLLQRGFSPIPKSVNSKRIEENWNVFDFELSADEMKELNDLKKNYRVCLWSFLKGHPDDPFKGER</sequence>
<dbReference type="FunFam" id="3.20.20.100:FF:000029">
    <property type="entry name" value="Aldo-keto reductase"/>
    <property type="match status" value="1"/>
</dbReference>
<evidence type="ECO:0000313" key="6">
    <source>
        <dbReference type="Proteomes" id="UP000274131"/>
    </source>
</evidence>
<dbReference type="WBParaSite" id="EVEC_0000777401-mRNA-1">
    <property type="protein sequence ID" value="EVEC_0000777401-mRNA-1"/>
    <property type="gene ID" value="EVEC_0000777401"/>
</dbReference>
<dbReference type="AlphaFoldDB" id="A0A0N4VB72"/>
<dbReference type="OrthoDB" id="416253at2759"/>
<dbReference type="PROSITE" id="PS00798">
    <property type="entry name" value="ALDOKETO_REDUCTASE_1"/>
    <property type="match status" value="1"/>
</dbReference>
<evidence type="ECO:0000256" key="1">
    <source>
        <dbReference type="PIRSR" id="PIRSR000097-1"/>
    </source>
</evidence>
<feature type="binding site" evidence="2">
    <location>
        <position position="114"/>
    </location>
    <ligand>
        <name>substrate</name>
    </ligand>
</feature>
<dbReference type="InterPro" id="IPR020471">
    <property type="entry name" value="AKR"/>
</dbReference>